<keyword evidence="3" id="KW-0547">Nucleotide-binding</keyword>
<dbReference type="PANTHER" id="PTHR43776">
    <property type="entry name" value="TRANSPORT ATP-BINDING PROTEIN"/>
    <property type="match status" value="1"/>
</dbReference>
<dbReference type="RefSeq" id="WP_092329300.1">
    <property type="nucleotide sequence ID" value="NZ_FNCP01000002.1"/>
</dbReference>
<dbReference type="InterPro" id="IPR003593">
    <property type="entry name" value="AAA+_ATPase"/>
</dbReference>
<evidence type="ECO:0000256" key="2">
    <source>
        <dbReference type="ARBA" id="ARBA00022448"/>
    </source>
</evidence>
<gene>
    <name evidence="6" type="ORF">SAMN05443529_10278</name>
</gene>
<protein>
    <submittedName>
        <fullName evidence="6">Peptide/nickel transport system ATP-binding protein</fullName>
    </submittedName>
</protein>
<keyword evidence="2" id="KW-0813">Transport</keyword>
<dbReference type="PROSITE" id="PS00211">
    <property type="entry name" value="ABC_TRANSPORTER_1"/>
    <property type="match status" value="1"/>
</dbReference>
<evidence type="ECO:0000256" key="3">
    <source>
        <dbReference type="ARBA" id="ARBA00022741"/>
    </source>
</evidence>
<dbReference type="GO" id="GO:0005524">
    <property type="term" value="F:ATP binding"/>
    <property type="evidence" value="ECO:0007669"/>
    <property type="project" value="UniProtKB-KW"/>
</dbReference>
<evidence type="ECO:0000313" key="6">
    <source>
        <dbReference type="EMBL" id="SDG29653.1"/>
    </source>
</evidence>
<proteinExistence type="inferred from homology"/>
<dbReference type="EMBL" id="FNCP01000002">
    <property type="protein sequence ID" value="SDG29653.1"/>
    <property type="molecule type" value="Genomic_DNA"/>
</dbReference>
<keyword evidence="7" id="KW-1185">Reference proteome</keyword>
<organism evidence="6 7">
    <name type="scientific">Desulfosporosinus hippei DSM 8344</name>
    <dbReference type="NCBI Taxonomy" id="1121419"/>
    <lineage>
        <taxon>Bacteria</taxon>
        <taxon>Bacillati</taxon>
        <taxon>Bacillota</taxon>
        <taxon>Clostridia</taxon>
        <taxon>Eubacteriales</taxon>
        <taxon>Desulfitobacteriaceae</taxon>
        <taxon>Desulfosporosinus</taxon>
    </lineage>
</organism>
<dbReference type="Gene3D" id="3.40.50.300">
    <property type="entry name" value="P-loop containing nucleotide triphosphate hydrolases"/>
    <property type="match status" value="1"/>
</dbReference>
<dbReference type="CDD" id="cd03257">
    <property type="entry name" value="ABC_NikE_OppD_transporters"/>
    <property type="match status" value="1"/>
</dbReference>
<dbReference type="InterPro" id="IPR027417">
    <property type="entry name" value="P-loop_NTPase"/>
</dbReference>
<dbReference type="Pfam" id="PF00005">
    <property type="entry name" value="ABC_tran"/>
    <property type="match status" value="1"/>
</dbReference>
<comment type="similarity">
    <text evidence="1">Belongs to the ABC transporter superfamily.</text>
</comment>
<name>A0A1G7T2X5_9FIRM</name>
<dbReference type="OrthoDB" id="9779287at2"/>
<dbReference type="PANTHER" id="PTHR43776:SF7">
    <property type="entry name" value="D,D-DIPEPTIDE TRANSPORT ATP-BINDING PROTEIN DDPF-RELATED"/>
    <property type="match status" value="1"/>
</dbReference>
<evidence type="ECO:0000259" key="5">
    <source>
        <dbReference type="PROSITE" id="PS50893"/>
    </source>
</evidence>
<dbReference type="GO" id="GO:0016887">
    <property type="term" value="F:ATP hydrolysis activity"/>
    <property type="evidence" value="ECO:0007669"/>
    <property type="project" value="InterPro"/>
</dbReference>
<evidence type="ECO:0000256" key="1">
    <source>
        <dbReference type="ARBA" id="ARBA00005417"/>
    </source>
</evidence>
<keyword evidence="4 6" id="KW-0067">ATP-binding</keyword>
<dbReference type="Proteomes" id="UP000198656">
    <property type="component" value="Unassembled WGS sequence"/>
</dbReference>
<dbReference type="GO" id="GO:0055085">
    <property type="term" value="P:transmembrane transport"/>
    <property type="evidence" value="ECO:0007669"/>
    <property type="project" value="UniProtKB-ARBA"/>
</dbReference>
<evidence type="ECO:0000313" key="7">
    <source>
        <dbReference type="Proteomes" id="UP000198656"/>
    </source>
</evidence>
<dbReference type="InterPro" id="IPR017871">
    <property type="entry name" value="ABC_transporter-like_CS"/>
</dbReference>
<dbReference type="InterPro" id="IPR050319">
    <property type="entry name" value="ABC_transp_ATP-bind"/>
</dbReference>
<accession>A0A1G7T2X5</accession>
<feature type="domain" description="ABC transporter" evidence="5">
    <location>
        <begin position="17"/>
        <end position="263"/>
    </location>
</feature>
<sequence>MQLQLLQTSDLDQPEVLRLKNVWKTYHGGHQAVKGISFAIRRGECLGLVGESGSGKSTLARCLLTLERMDKGEIWLNERPLHKLTSFQLRQARREMQAVFQSPSASFNSRLTIMDSLLEPIRCQNKGCPSFLDKSTNEREIASQLLEKVHLPANCLNRYPGELSGGQKQRVAIARAISVEPSLIVLDEPTASLDVSIQAKVLNLLKDLQEKLGLSYLFISHDLSAVHFMSQRLMVMQQGEIVDVCEGMELFAPNRHSYTKQLLALFDVN</sequence>
<reference evidence="7" key="1">
    <citation type="submission" date="2016-10" db="EMBL/GenBank/DDBJ databases">
        <authorList>
            <person name="Varghese N."/>
            <person name="Submissions S."/>
        </authorList>
    </citation>
    <scope>NUCLEOTIDE SEQUENCE [LARGE SCALE GENOMIC DNA]</scope>
    <source>
        <strain evidence="7">DSM 8344</strain>
    </source>
</reference>
<dbReference type="AlphaFoldDB" id="A0A1G7T2X5"/>
<dbReference type="STRING" id="1121419.SAMN05443529_10278"/>
<dbReference type="InterPro" id="IPR003439">
    <property type="entry name" value="ABC_transporter-like_ATP-bd"/>
</dbReference>
<evidence type="ECO:0000256" key="4">
    <source>
        <dbReference type="ARBA" id="ARBA00022840"/>
    </source>
</evidence>
<dbReference type="SMART" id="SM00382">
    <property type="entry name" value="AAA"/>
    <property type="match status" value="1"/>
</dbReference>
<dbReference type="SUPFAM" id="SSF52540">
    <property type="entry name" value="P-loop containing nucleoside triphosphate hydrolases"/>
    <property type="match status" value="1"/>
</dbReference>
<dbReference type="PROSITE" id="PS50893">
    <property type="entry name" value="ABC_TRANSPORTER_2"/>
    <property type="match status" value="1"/>
</dbReference>